<feature type="non-terminal residue" evidence="6">
    <location>
        <position position="1"/>
    </location>
</feature>
<comment type="subcellular location">
    <subcellularLocation>
        <location evidence="1">Membrane</location>
        <topology evidence="1">Single-pass membrane protein</topology>
    </subcellularLocation>
</comment>
<evidence type="ECO:0000256" key="2">
    <source>
        <dbReference type="ARBA" id="ARBA00022692"/>
    </source>
</evidence>
<reference evidence="6" key="1">
    <citation type="journal article" date="2012" name="Proc. Natl. Acad. Sci. U.S.A.">
        <title>Antigenic diversity is generated by distinct evolutionary mechanisms in African trypanosome species.</title>
        <authorList>
            <person name="Jackson A.P."/>
            <person name="Berry A."/>
            <person name="Aslett M."/>
            <person name="Allison H.C."/>
            <person name="Burton P."/>
            <person name="Vavrova-Anderson J."/>
            <person name="Brown R."/>
            <person name="Browne H."/>
            <person name="Corton N."/>
            <person name="Hauser H."/>
            <person name="Gamble J."/>
            <person name="Gilderthorp R."/>
            <person name="Marcello L."/>
            <person name="McQuillan J."/>
            <person name="Otto T.D."/>
            <person name="Quail M.A."/>
            <person name="Sanders M.J."/>
            <person name="van Tonder A."/>
            <person name="Ginger M.L."/>
            <person name="Field M.C."/>
            <person name="Barry J.D."/>
            <person name="Hertz-Fowler C."/>
            <person name="Berriman M."/>
        </authorList>
    </citation>
    <scope>NUCLEOTIDE SEQUENCE</scope>
    <source>
        <strain evidence="6">IL3000</strain>
    </source>
</reference>
<evidence type="ECO:0000256" key="4">
    <source>
        <dbReference type="ARBA" id="ARBA00023136"/>
    </source>
</evidence>
<evidence type="ECO:0000256" key="5">
    <source>
        <dbReference type="SAM" id="MobiDB-lite"/>
    </source>
</evidence>
<dbReference type="InterPro" id="IPR036388">
    <property type="entry name" value="WH-like_DNA-bd_sf"/>
</dbReference>
<keyword evidence="3" id="KW-1133">Transmembrane helix</keyword>
<dbReference type="InterPro" id="IPR050899">
    <property type="entry name" value="DDRGK_domain-containing"/>
</dbReference>
<dbReference type="GO" id="GO:0044389">
    <property type="term" value="F:ubiquitin-like protein ligase binding"/>
    <property type="evidence" value="ECO:0007669"/>
    <property type="project" value="TreeGrafter"/>
</dbReference>
<feature type="compositionally biased region" description="Basic and acidic residues" evidence="5">
    <location>
        <begin position="78"/>
        <end position="120"/>
    </location>
</feature>
<feature type="compositionally biased region" description="Basic residues" evidence="5">
    <location>
        <begin position="67"/>
        <end position="77"/>
    </location>
</feature>
<keyword evidence="4" id="KW-0472">Membrane</keyword>
<dbReference type="GO" id="GO:0016020">
    <property type="term" value="C:membrane"/>
    <property type="evidence" value="ECO:0007669"/>
    <property type="project" value="UniProtKB-SubCell"/>
</dbReference>
<evidence type="ECO:0000313" key="6">
    <source>
        <dbReference type="EMBL" id="CCC93516.1"/>
    </source>
</evidence>
<dbReference type="SUPFAM" id="SSF46785">
    <property type="entry name" value="Winged helix' DNA-binding domain"/>
    <property type="match status" value="1"/>
</dbReference>
<dbReference type="AlphaFoldDB" id="G0UVV0"/>
<sequence>DVSTESSDDDGDAGGVEDVRGSNRRQRGGMLSLPGAGRLHQRRLRRSADTADRDDDDDDAEGGSKTKLSRLQKKKKEKERAREEREQARMALYDSRRAAQEAEEREQRDRERREQEEQERLLAEEAALQELREEKKRQEDDEYRKWVGAIDVEESGEIGDEGRRRHDSLVKFLTDTARNMDVRRQKQPAADGSAEGDGGINNIMVLNDVARDHGVAVEVLVQVIEKLLKDGTVSGVFDDRGKFVMVSEHHYRRVAEFIKLRGRVSVKELVRECNRVILSQ</sequence>
<feature type="compositionally biased region" description="Acidic residues" evidence="5">
    <location>
        <begin position="1"/>
        <end position="12"/>
    </location>
</feature>
<dbReference type="InterPro" id="IPR019153">
    <property type="entry name" value="DDRGK_dom-contain"/>
</dbReference>
<dbReference type="Gene3D" id="1.10.10.10">
    <property type="entry name" value="Winged helix-like DNA-binding domain superfamily/Winged helix DNA-binding domain"/>
    <property type="match status" value="1"/>
</dbReference>
<accession>G0UVV0</accession>
<dbReference type="EMBL" id="HE575323">
    <property type="protein sequence ID" value="CCC93516.1"/>
    <property type="molecule type" value="Genomic_DNA"/>
</dbReference>
<evidence type="ECO:0000256" key="1">
    <source>
        <dbReference type="ARBA" id="ARBA00004167"/>
    </source>
</evidence>
<dbReference type="Pfam" id="PF09756">
    <property type="entry name" value="DDRGK"/>
    <property type="match status" value="1"/>
</dbReference>
<gene>
    <name evidence="6" type="ORF">TCIL3000_10_2770</name>
</gene>
<dbReference type="PANTHER" id="PTHR48176">
    <property type="entry name" value="DDRGK DOMAIN-CONTAINING PROTEIN 1"/>
    <property type="match status" value="1"/>
</dbReference>
<name>G0UVV0_TRYCI</name>
<dbReference type="InterPro" id="IPR036390">
    <property type="entry name" value="WH_DNA-bd_sf"/>
</dbReference>
<feature type="compositionally biased region" description="Acidic residues" evidence="5">
    <location>
        <begin position="52"/>
        <end position="61"/>
    </location>
</feature>
<dbReference type="VEuPathDB" id="TriTrypDB:TcIL3000_10_2770"/>
<proteinExistence type="predicted"/>
<keyword evidence="2" id="KW-0812">Transmembrane</keyword>
<dbReference type="SMART" id="SM01128">
    <property type="entry name" value="DDRGK"/>
    <property type="match status" value="1"/>
</dbReference>
<dbReference type="PANTHER" id="PTHR48176:SF1">
    <property type="entry name" value="DDRGK DOMAIN-CONTAINING PROTEIN 1"/>
    <property type="match status" value="1"/>
</dbReference>
<evidence type="ECO:0000256" key="3">
    <source>
        <dbReference type="ARBA" id="ARBA00022989"/>
    </source>
</evidence>
<protein>
    <submittedName>
        <fullName evidence="6">Uncharacterized protein TCIL3000_10_2770</fullName>
    </submittedName>
</protein>
<organism evidence="6">
    <name type="scientific">Trypanosoma congolense (strain IL3000)</name>
    <dbReference type="NCBI Taxonomy" id="1068625"/>
    <lineage>
        <taxon>Eukaryota</taxon>
        <taxon>Discoba</taxon>
        <taxon>Euglenozoa</taxon>
        <taxon>Kinetoplastea</taxon>
        <taxon>Metakinetoplastina</taxon>
        <taxon>Trypanosomatida</taxon>
        <taxon>Trypanosomatidae</taxon>
        <taxon>Trypanosoma</taxon>
        <taxon>Nannomonas</taxon>
    </lineage>
</organism>
<feature type="region of interest" description="Disordered" evidence="5">
    <location>
        <begin position="1"/>
        <end position="120"/>
    </location>
</feature>